<name>A0A2T2ZSW8_9PEZI</name>
<dbReference type="EMBL" id="KZ678758">
    <property type="protein sequence ID" value="PSR75490.1"/>
    <property type="molecule type" value="Genomic_DNA"/>
</dbReference>
<accession>A0A2T2ZSW8</accession>
<dbReference type="Gene3D" id="2.40.160.20">
    <property type="match status" value="1"/>
</dbReference>
<dbReference type="AlphaFoldDB" id="A0A2T2ZSW8"/>
<keyword evidence="2" id="KW-1185">Reference proteome</keyword>
<reference evidence="1 2" key="1">
    <citation type="journal article" date="2018" name="Mycol. Prog.">
        <title>Coniella lustricola, a new species from submerged detritus.</title>
        <authorList>
            <person name="Raudabaugh D.B."/>
            <person name="Iturriaga T."/>
            <person name="Carver A."/>
            <person name="Mondo S."/>
            <person name="Pangilinan J."/>
            <person name="Lipzen A."/>
            <person name="He G."/>
            <person name="Amirebrahimi M."/>
            <person name="Grigoriev I.V."/>
            <person name="Miller A.N."/>
        </authorList>
    </citation>
    <scope>NUCLEOTIDE SEQUENCE [LARGE SCALE GENOMIC DNA]</scope>
    <source>
        <strain evidence="1 2">B22-T-1</strain>
    </source>
</reference>
<dbReference type="Pfam" id="PF11578">
    <property type="entry name" value="DUF3237"/>
    <property type="match status" value="1"/>
</dbReference>
<dbReference type="PANTHER" id="PTHR37315:SF1">
    <property type="entry name" value="UPF0311 PROTEIN BLR7842"/>
    <property type="match status" value="1"/>
</dbReference>
<feature type="non-terminal residue" evidence="1">
    <location>
        <position position="1"/>
    </location>
</feature>
<gene>
    <name evidence="1" type="ORF">BD289DRAFT_334983</name>
</gene>
<proteinExistence type="predicted"/>
<dbReference type="OrthoDB" id="2544694at2759"/>
<organism evidence="1 2">
    <name type="scientific">Coniella lustricola</name>
    <dbReference type="NCBI Taxonomy" id="2025994"/>
    <lineage>
        <taxon>Eukaryota</taxon>
        <taxon>Fungi</taxon>
        <taxon>Dikarya</taxon>
        <taxon>Ascomycota</taxon>
        <taxon>Pezizomycotina</taxon>
        <taxon>Sordariomycetes</taxon>
        <taxon>Sordariomycetidae</taxon>
        <taxon>Diaporthales</taxon>
        <taxon>Schizoparmaceae</taxon>
        <taxon>Coniella</taxon>
    </lineage>
</organism>
<evidence type="ECO:0000313" key="1">
    <source>
        <dbReference type="EMBL" id="PSR75490.1"/>
    </source>
</evidence>
<dbReference type="STRING" id="2025994.A0A2T2ZSW8"/>
<evidence type="ECO:0000313" key="2">
    <source>
        <dbReference type="Proteomes" id="UP000241462"/>
    </source>
</evidence>
<dbReference type="Proteomes" id="UP000241462">
    <property type="component" value="Unassembled WGS sequence"/>
</dbReference>
<dbReference type="InterPro" id="IPR020915">
    <property type="entry name" value="UPF0311"/>
</dbReference>
<dbReference type="PANTHER" id="PTHR37315">
    <property type="entry name" value="UPF0311 PROTEIN BLR7842"/>
    <property type="match status" value="1"/>
</dbReference>
<dbReference type="InParanoid" id="A0A2T2ZSW8"/>
<feature type="non-terminal residue" evidence="1">
    <location>
        <position position="131"/>
    </location>
</feature>
<protein>
    <submittedName>
        <fullName evidence="1">Uncharacterized protein</fullName>
    </submittedName>
</protein>
<sequence length="131" mass="13677">PAPPPATEYLFSVTLDTAPPTVLGQTPLGQRIFGPIQGGTFSGPDLQGKWPLCGLDSGLGDADGHFNPDVVYLLQTDDGATVLVREQGHAPNVVLLFETASGGAYDWLNGVVAYGLAAQNGDQVSVDVWKV</sequence>